<accession>A0ABU6DJL9</accession>
<dbReference type="Gene3D" id="1.10.357.40">
    <property type="entry name" value="YbiA-like"/>
    <property type="match status" value="1"/>
</dbReference>
<name>A0ABU6DJL9_9BACL</name>
<dbReference type="RefSeq" id="WP_127455620.1">
    <property type="nucleotide sequence ID" value="NZ_JAROBY010000063.1"/>
</dbReference>
<evidence type="ECO:0000259" key="3">
    <source>
        <dbReference type="Pfam" id="PF08719"/>
    </source>
</evidence>
<comment type="catalytic activity">
    <reaction evidence="1">
        <text>5-amino-6-(5-phospho-D-ribosylamino)uracil + H2O = 5,6-diaminouracil + D-ribose 5-phosphate</text>
        <dbReference type="Rhea" id="RHEA:55020"/>
        <dbReference type="ChEBI" id="CHEBI:15377"/>
        <dbReference type="ChEBI" id="CHEBI:46252"/>
        <dbReference type="ChEBI" id="CHEBI:58453"/>
        <dbReference type="ChEBI" id="CHEBI:78346"/>
    </reaction>
</comment>
<protein>
    <submittedName>
        <fullName evidence="4">NADAR family protein</fullName>
    </submittedName>
</protein>
<dbReference type="InterPro" id="IPR012816">
    <property type="entry name" value="NADAR"/>
</dbReference>
<dbReference type="Pfam" id="PF08719">
    <property type="entry name" value="NADAR"/>
    <property type="match status" value="1"/>
</dbReference>
<evidence type="ECO:0000256" key="2">
    <source>
        <dbReference type="ARBA" id="ARBA00000751"/>
    </source>
</evidence>
<evidence type="ECO:0000313" key="5">
    <source>
        <dbReference type="Proteomes" id="UP001355653"/>
    </source>
</evidence>
<dbReference type="InterPro" id="IPR037238">
    <property type="entry name" value="YbiA-like_sf"/>
</dbReference>
<dbReference type="EMBL" id="JAROBY010000063">
    <property type="protein sequence ID" value="MEB4797955.1"/>
    <property type="molecule type" value="Genomic_DNA"/>
</dbReference>
<comment type="catalytic activity">
    <reaction evidence="2">
        <text>2,5-diamino-6-hydroxy-4-(5-phosphoribosylamino)-pyrimidine + H2O = 2,5,6-triamino-4-hydroxypyrimidine + D-ribose 5-phosphate</text>
        <dbReference type="Rhea" id="RHEA:23436"/>
        <dbReference type="ChEBI" id="CHEBI:15377"/>
        <dbReference type="ChEBI" id="CHEBI:58614"/>
        <dbReference type="ChEBI" id="CHEBI:78346"/>
        <dbReference type="ChEBI" id="CHEBI:137796"/>
    </reaction>
</comment>
<organism evidence="4 5">
    <name type="scientific">Paenibacillus chondroitinus</name>
    <dbReference type="NCBI Taxonomy" id="59842"/>
    <lineage>
        <taxon>Bacteria</taxon>
        <taxon>Bacillati</taxon>
        <taxon>Bacillota</taxon>
        <taxon>Bacilli</taxon>
        <taxon>Bacillales</taxon>
        <taxon>Paenibacillaceae</taxon>
        <taxon>Paenibacillus</taxon>
    </lineage>
</organism>
<dbReference type="CDD" id="cd15457">
    <property type="entry name" value="NADAR"/>
    <property type="match status" value="1"/>
</dbReference>
<keyword evidence="5" id="KW-1185">Reference proteome</keyword>
<proteinExistence type="predicted"/>
<dbReference type="SUPFAM" id="SSF143990">
    <property type="entry name" value="YbiA-like"/>
    <property type="match status" value="1"/>
</dbReference>
<sequence length="161" mass="18961">MEKFTFFYRIESPFSQWHPALFQINGITFNCAEQYMMYQKANLFKDEKIAAKILSAQTPREQKELGRAVRNFQHDKWETSCRQFVYEGNYAKFIQNQSLLEKLLATKGTTLVEASPTDRIWGVGLLEDDPRILNRKTWRGTNWLGEVLTNLREDLLSKMNK</sequence>
<evidence type="ECO:0000313" key="4">
    <source>
        <dbReference type="EMBL" id="MEB4797955.1"/>
    </source>
</evidence>
<feature type="domain" description="NADAR" evidence="3">
    <location>
        <begin position="7"/>
        <end position="155"/>
    </location>
</feature>
<dbReference type="Proteomes" id="UP001355653">
    <property type="component" value="Unassembled WGS sequence"/>
</dbReference>
<reference evidence="4 5" key="1">
    <citation type="submission" date="2023-03" db="EMBL/GenBank/DDBJ databases">
        <title>Bacillus Genome Sequencing.</title>
        <authorList>
            <person name="Dunlap C."/>
        </authorList>
    </citation>
    <scope>NUCLEOTIDE SEQUENCE [LARGE SCALE GENOMIC DNA]</scope>
    <source>
        <strain evidence="4 5">NRS-1351</strain>
    </source>
</reference>
<evidence type="ECO:0000256" key="1">
    <source>
        <dbReference type="ARBA" id="ARBA00000022"/>
    </source>
</evidence>
<gene>
    <name evidence="4" type="ORF">P5G65_29030</name>
</gene>
<comment type="caution">
    <text evidence="4">The sequence shown here is derived from an EMBL/GenBank/DDBJ whole genome shotgun (WGS) entry which is preliminary data.</text>
</comment>
<dbReference type="NCBIfam" id="TIGR02464">
    <property type="entry name" value="ribofla_fusion"/>
    <property type="match status" value="1"/>
</dbReference>